<comment type="caution">
    <text evidence="1">The sequence shown here is derived from an EMBL/GenBank/DDBJ whole genome shotgun (WGS) entry which is preliminary data.</text>
</comment>
<name>A0A4Q4SWZ1_9PEZI</name>
<dbReference type="Proteomes" id="UP000293360">
    <property type="component" value="Unassembled WGS sequence"/>
</dbReference>
<proteinExistence type="predicted"/>
<protein>
    <submittedName>
        <fullName evidence="1">Uncharacterized protein</fullName>
    </submittedName>
</protein>
<gene>
    <name evidence="1" type="ORF">DL764_008642</name>
</gene>
<dbReference type="AlphaFoldDB" id="A0A4Q4SWZ1"/>
<evidence type="ECO:0000313" key="1">
    <source>
        <dbReference type="EMBL" id="RYO88989.1"/>
    </source>
</evidence>
<sequence length="78" mass="8640">MHRAFLVGYFAQRRGQGVYKHGVARQQDKVNPDHLTLYNPNPMGGRGPALGPQAGPNIDISDEFMQDGVSTSWWQASL</sequence>
<reference evidence="1 2" key="1">
    <citation type="submission" date="2018-06" db="EMBL/GenBank/DDBJ databases">
        <title>Complete Genomes of Monosporascus.</title>
        <authorList>
            <person name="Robinson A.J."/>
            <person name="Natvig D.O."/>
        </authorList>
    </citation>
    <scope>NUCLEOTIDE SEQUENCE [LARGE SCALE GENOMIC DNA]</scope>
    <source>
        <strain evidence="1 2">CBS 110550</strain>
    </source>
</reference>
<keyword evidence="2" id="KW-1185">Reference proteome</keyword>
<accession>A0A4Q4SWZ1</accession>
<organism evidence="1 2">
    <name type="scientific">Monosporascus ibericus</name>
    <dbReference type="NCBI Taxonomy" id="155417"/>
    <lineage>
        <taxon>Eukaryota</taxon>
        <taxon>Fungi</taxon>
        <taxon>Dikarya</taxon>
        <taxon>Ascomycota</taxon>
        <taxon>Pezizomycotina</taxon>
        <taxon>Sordariomycetes</taxon>
        <taxon>Xylariomycetidae</taxon>
        <taxon>Xylariales</taxon>
        <taxon>Xylariales incertae sedis</taxon>
        <taxon>Monosporascus</taxon>
    </lineage>
</organism>
<evidence type="ECO:0000313" key="2">
    <source>
        <dbReference type="Proteomes" id="UP000293360"/>
    </source>
</evidence>
<dbReference type="EMBL" id="QJNU01000705">
    <property type="protein sequence ID" value="RYO88989.1"/>
    <property type="molecule type" value="Genomic_DNA"/>
</dbReference>